<name>A0A6M2DD90_RHIMP</name>
<organism evidence="1">
    <name type="scientific">Rhipicephalus microplus</name>
    <name type="common">Cattle tick</name>
    <name type="synonym">Boophilus microplus</name>
    <dbReference type="NCBI Taxonomy" id="6941"/>
    <lineage>
        <taxon>Eukaryota</taxon>
        <taxon>Metazoa</taxon>
        <taxon>Ecdysozoa</taxon>
        <taxon>Arthropoda</taxon>
        <taxon>Chelicerata</taxon>
        <taxon>Arachnida</taxon>
        <taxon>Acari</taxon>
        <taxon>Parasitiformes</taxon>
        <taxon>Ixodida</taxon>
        <taxon>Ixodoidea</taxon>
        <taxon>Ixodidae</taxon>
        <taxon>Rhipicephalinae</taxon>
        <taxon>Rhipicephalus</taxon>
        <taxon>Boophilus</taxon>
    </lineage>
</organism>
<evidence type="ECO:0000313" key="1">
    <source>
        <dbReference type="EMBL" id="NOV43610.1"/>
    </source>
</evidence>
<sequence length="68" mass="7090">MPRAGAFAPRLTIVASRSGVGFATCLRSETTSHCFGPHSPCVMPCEHGCWEGLKTSLVIAAGTVADNQ</sequence>
<reference evidence="1" key="1">
    <citation type="submission" date="2019-09" db="EMBL/GenBank/DDBJ databases">
        <title>Organ-specific transcriptomic study of the physiology of the cattle tick, Rhipicephalus microplus.</title>
        <authorList>
            <person name="Tirloni L."/>
            <person name="Braz G."/>
            <person name="Gandara A.C.P."/>
            <person name="Sabadin G.A."/>
            <person name="da Silva R.M."/>
            <person name="Guizzo M.G."/>
            <person name="Machado J.A."/>
            <person name="Costa E.P."/>
            <person name="Gomes H.F."/>
            <person name="Moraes J."/>
            <person name="Mota M.B.S."/>
            <person name="Mesquita R.D."/>
            <person name="Alvarenga P.H."/>
            <person name="Alves F."/>
            <person name="Seixas A."/>
            <person name="da Fonseca R.N."/>
            <person name="Fogaca A."/>
            <person name="Logullo C."/>
            <person name="Tanaka A."/>
            <person name="Daffre S."/>
            <person name="Termignoni C."/>
            <person name="Vaz I.S.Jr."/>
            <person name="Oliveira P.L."/>
            <person name="Ribeiro J.M."/>
        </authorList>
    </citation>
    <scope>NUCLEOTIDE SEQUENCE</scope>
    <source>
        <strain evidence="1">Porto Alegre</strain>
    </source>
</reference>
<dbReference type="EMBL" id="GHWJ01010873">
    <property type="protein sequence ID" value="NOV43610.1"/>
    <property type="molecule type" value="Transcribed_RNA"/>
</dbReference>
<dbReference type="AlphaFoldDB" id="A0A6M2DD90"/>
<accession>A0A6M2DD90</accession>
<proteinExistence type="predicted"/>
<protein>
    <submittedName>
        <fullName evidence="1">Putative secreted protein</fullName>
    </submittedName>
</protein>